<dbReference type="HAMAP" id="MF_03182">
    <property type="entry name" value="PAN2"/>
    <property type="match status" value="1"/>
</dbReference>
<dbReference type="PROSITE" id="PS50235">
    <property type="entry name" value="USP_3"/>
    <property type="match status" value="1"/>
</dbReference>
<dbReference type="GO" id="GO:0031251">
    <property type="term" value="C:PAN complex"/>
    <property type="evidence" value="ECO:0007669"/>
    <property type="project" value="UniProtKB-UniRule"/>
</dbReference>
<keyword evidence="7 9" id="KW-0269">Exonuclease</keyword>
<feature type="domain" description="USP" evidence="11">
    <location>
        <begin position="580"/>
        <end position="1101"/>
    </location>
</feature>
<dbReference type="EC" id="3.1.13.4" evidence="9"/>
<feature type="binding site" evidence="9">
    <location>
        <position position="1154"/>
    </location>
    <ligand>
        <name>a divalent metal cation</name>
        <dbReference type="ChEBI" id="CHEBI:60240"/>
        <note>catalytic</note>
    </ligand>
</feature>
<comment type="caution">
    <text evidence="12">The sequence shown here is derived from an EMBL/GenBank/DDBJ whole genome shotgun (WGS) entry which is preliminary data.</text>
</comment>
<reference evidence="12" key="1">
    <citation type="submission" date="2019-08" db="EMBL/GenBank/DDBJ databases">
        <title>The improved chromosome-level genome for the pearl oyster Pinctada fucata martensii using PacBio sequencing and Hi-C.</title>
        <authorList>
            <person name="Zheng Z."/>
        </authorList>
    </citation>
    <scope>NUCLEOTIDE SEQUENCE</scope>
    <source>
        <strain evidence="12">ZZ-2019</strain>
        <tissue evidence="12">Adductor muscle</tissue>
    </source>
</reference>
<dbReference type="InterPro" id="IPR050785">
    <property type="entry name" value="PAN2-PAN3_catalytic_subunit"/>
</dbReference>
<dbReference type="InterPro" id="IPR036322">
    <property type="entry name" value="WD40_repeat_dom_sf"/>
</dbReference>
<evidence type="ECO:0000256" key="9">
    <source>
        <dbReference type="HAMAP-Rule" id="MF_03182"/>
    </source>
</evidence>
<keyword evidence="5 9" id="KW-0479">Metal-binding</keyword>
<feature type="compositionally biased region" description="Basic and acidic residues" evidence="10">
    <location>
        <begin position="729"/>
        <end position="741"/>
    </location>
</feature>
<evidence type="ECO:0000256" key="3">
    <source>
        <dbReference type="ARBA" id="ARBA00022664"/>
    </source>
</evidence>
<dbReference type="SUPFAM" id="SSF53098">
    <property type="entry name" value="Ribonuclease H-like"/>
    <property type="match status" value="1"/>
</dbReference>
<dbReference type="Pfam" id="PF13423">
    <property type="entry name" value="UCH_1"/>
    <property type="match status" value="1"/>
</dbReference>
<dbReference type="FunFam" id="3.30.420.10:FF:000011">
    <property type="entry name" value="PAN2-PAN3 deadenylation complex catalytic subunit PAN2"/>
    <property type="match status" value="1"/>
</dbReference>
<dbReference type="InterPro" id="IPR030843">
    <property type="entry name" value="PAN2"/>
</dbReference>
<evidence type="ECO:0000256" key="1">
    <source>
        <dbReference type="ARBA" id="ARBA00001663"/>
    </source>
</evidence>
<dbReference type="CDD" id="cd02257">
    <property type="entry name" value="Peptidase_C19"/>
    <property type="match status" value="1"/>
</dbReference>
<evidence type="ECO:0000256" key="2">
    <source>
        <dbReference type="ARBA" id="ARBA00022490"/>
    </source>
</evidence>
<evidence type="ECO:0000256" key="6">
    <source>
        <dbReference type="ARBA" id="ARBA00022801"/>
    </source>
</evidence>
<comment type="subunit">
    <text evidence="9">Forms a heterotrimer with an asymmetric homodimer of the regulatory subunit PAN3 to form the poly(A)-nuclease (PAN) deadenylation complex.</text>
</comment>
<comment type="catalytic activity">
    <reaction evidence="1 9">
        <text>Exonucleolytic cleavage of poly(A) to 5'-AMP.</text>
        <dbReference type="EC" id="3.1.13.4"/>
    </reaction>
</comment>
<dbReference type="PANTHER" id="PTHR15728:SF0">
    <property type="entry name" value="PAN2-PAN3 DEADENYLATION COMPLEX CATALYTIC SUBUNIT PAN2"/>
    <property type="match status" value="1"/>
</dbReference>
<dbReference type="Gene3D" id="2.130.10.10">
    <property type="entry name" value="YVTN repeat-like/Quinoprotein amine dehydrogenase"/>
    <property type="match status" value="2"/>
</dbReference>
<name>A0AA88YR33_PINIB</name>
<dbReference type="GO" id="GO:0003676">
    <property type="term" value="F:nucleic acid binding"/>
    <property type="evidence" value="ECO:0007669"/>
    <property type="project" value="InterPro"/>
</dbReference>
<feature type="compositionally biased region" description="Basic and acidic residues" evidence="10">
    <location>
        <begin position="800"/>
        <end position="814"/>
    </location>
</feature>
<dbReference type="EMBL" id="VSWD01000005">
    <property type="protein sequence ID" value="KAK3103914.1"/>
    <property type="molecule type" value="Genomic_DNA"/>
</dbReference>
<dbReference type="SMART" id="SM00479">
    <property type="entry name" value="EXOIII"/>
    <property type="match status" value="1"/>
</dbReference>
<dbReference type="GO" id="GO:0004535">
    <property type="term" value="F:poly(A)-specific ribonuclease activity"/>
    <property type="evidence" value="ECO:0007669"/>
    <property type="project" value="UniProtKB-UniRule"/>
</dbReference>
<evidence type="ECO:0000259" key="11">
    <source>
        <dbReference type="PROSITE" id="PS50235"/>
    </source>
</evidence>
<comment type="caution">
    <text evidence="9">Lacks conserved residue(s) required for the propagation of feature annotation.</text>
</comment>
<feature type="region of interest" description="Disordered" evidence="10">
    <location>
        <begin position="712"/>
        <end position="814"/>
    </location>
</feature>
<comment type="similarity">
    <text evidence="9">Belongs to the peptidase C19 family. PAN2 subfamily.</text>
</comment>
<comment type="function">
    <text evidence="9">Catalytic subunit of the poly(A)-nuclease (PAN) deadenylation complex, one of two cytoplasmic mRNA deadenylases involved in general and miRNA-mediated mRNA turnover. PAN specifically shortens poly(A) tails of RNA and the activity is stimulated by poly(A)-binding protein (PABP). PAN deadenylation is followed by rapid degradation of the shortened mRNA tails by the CCR4-NOT complex. Deadenylated mRNAs are then degraded by two alternative mechanisms, namely exosome-mediated 3'-5' exonucleolytic degradation, or deadenlyation-dependent mRNA decaping and subsequent 5'-3' exonucleolytic degradation by XRN1.</text>
</comment>
<dbReference type="GO" id="GO:0005634">
    <property type="term" value="C:nucleus"/>
    <property type="evidence" value="ECO:0007669"/>
    <property type="project" value="UniProtKB-SubCell"/>
</dbReference>
<dbReference type="InterPro" id="IPR028889">
    <property type="entry name" value="USP"/>
</dbReference>
<dbReference type="InterPro" id="IPR036397">
    <property type="entry name" value="RNaseH_sf"/>
</dbReference>
<feature type="binding site" evidence="9">
    <location>
        <position position="1263"/>
    </location>
    <ligand>
        <name>a divalent metal cation</name>
        <dbReference type="ChEBI" id="CHEBI:60240"/>
        <note>catalytic</note>
    </ligand>
</feature>
<sequence length="1370" mass="155326">MDFNRIPLPHGYPPTNIPPPNAQPMPPVSGMGQQMPPGLPPHLQHRPMMGHPPHHPHHPPHAGGDSMMMQDQFRNQGMFSAPPPHAEGEFTEIHNIMVDGGDRFGVSTLSFDTQELLWMGNQGGHVTGYYGIEMQKYVSFQAHMSEDIRQIVSLDRSLLSLTKSSLACHLRQGIPIFTYRNPAMHNMQCMMRTSPSSVIVGGHQTKVIELDMEKQEEIRSVDVAEPGVAIFRHTSKYICAGDTAGKVTLYDPSTLKAEHVLDAHSGTLSDFDVHGHLLVTCGFSSRHNSMSVDRFLMVYDMRAMRAVAPIQVIIDPMFLRFIPTYSNRLVIVSQVRGQQVKGQGHTIQVIIDPMFLRFIPTYSNRLVIVSQVGQFQLIETAAMTPSSMMMYPIHTQGGAVMSFDISSTCQALAFGDSSGYLHLFSTGDNPCFNQYPQPTEFADPLEPLQPIHINDEITPYSIIPMMYPSNGTLLSDWPQQLSNRVYRKPNPIDPDILRSMKMQHNVGYAKNLGKEKRNQIPYNLNTEKSKKGKGVPESPIGRVDDPFITVPKRYRKVDLKYSKLGLEDFDFRHYNKTNFAGLETDIPNAYCNSMLQILYFIETIRSGLLNHLCEKEFCLGCELGFLFHMLDKQKGQTCQASNFLRAFRTIPEAAALGLVLGENEETNPRINLPRLIQSWQRFLFQQVHAEMTKTAVSHDEKTSTEDIQTNLEDLKLDDGQGDQASVSSKTDEESKPSEKSAESTPPKSKKKKKKKGKKKTKEHSTEEEKGGDKDGEEDKGEEVGEGEQKGDNSSEMTTSVEKEEKAEERPIERKDSVISDTLGIKITTTLRCRCGMETQKQSDTNLINLIYPDCLPQGPSKPPARFDFASVLKNSVCQEQNIQAWCNACDKYQPHHQVKKVESIPDVLAVNCQIENARDYEFWKIQQMILRQQKEDNTEKFNAQAFINTGSVIMCRYGNACRRAGCRFRHERDQIDNSDDKFDNDPDCQWIPLGLKVTLHEDGSIEIDETTDDVHIPKDTKPNVKYFEIFAVLYHIKEDKTSGNLVACVNVGETYHQRKENVTCTQWYLFNDFSILDIDKQEGIQVNMDWKVPCTIYFKRRDISKHRDLTVKCPVTSDVLTPGFGHLNTEKCEMTFTPLSKDQYPKEGDIIGLDAEFVSLNQEESELRSDGTRSMIKPSHLAVARLTCVRGDGDKLGIPFIDDYISTQEHIVDYLTQWSGINPGDLDLNQSTKYLSTLKSTYVKLRYLVDLGVKFAGHGLKKDFRVINITVPKDQIIDTVQLFHIPRQRMISLKFLAWYFLKINIQSSTHDSVEDSNTALQLYKKYQEIGADGIRAAIKEMYEEGRKREWKIPDVEDTGDNPLDLLNLLK</sequence>
<dbReference type="SUPFAM" id="SSF54001">
    <property type="entry name" value="Cysteine proteinases"/>
    <property type="match status" value="1"/>
</dbReference>
<dbReference type="GO" id="GO:0000289">
    <property type="term" value="P:nuclear-transcribed mRNA poly(A) tail shortening"/>
    <property type="evidence" value="ECO:0007669"/>
    <property type="project" value="UniProtKB-UniRule"/>
</dbReference>
<proteinExistence type="inferred from homology"/>
<keyword evidence="6 9" id="KW-0378">Hydrolase</keyword>
<keyword evidence="4 9" id="KW-0540">Nuclease</keyword>
<dbReference type="Proteomes" id="UP001186944">
    <property type="component" value="Unassembled WGS sequence"/>
</dbReference>
<feature type="compositionally biased region" description="Basic residues" evidence="10">
    <location>
        <begin position="747"/>
        <end position="761"/>
    </location>
</feature>
<feature type="compositionally biased region" description="Acidic residues" evidence="10">
    <location>
        <begin position="774"/>
        <end position="785"/>
    </location>
</feature>
<evidence type="ECO:0000313" key="12">
    <source>
        <dbReference type="EMBL" id="KAK3103914.1"/>
    </source>
</evidence>
<evidence type="ECO:0000256" key="5">
    <source>
        <dbReference type="ARBA" id="ARBA00022723"/>
    </source>
</evidence>
<protein>
    <recommendedName>
        <fullName evidence="9">PAN2-PAN3 deadenylation complex catalytic subunit PAN2</fullName>
        <ecNumber evidence="9">3.1.13.4</ecNumber>
    </recommendedName>
    <alternativeName>
        <fullName evidence="9">PAB1P-dependent poly(A)-specific ribonuclease</fullName>
    </alternativeName>
    <alternativeName>
        <fullName evidence="9">Poly(A)-nuclease deadenylation complex subunit 2</fullName>
        <shortName evidence="9">PAN deadenylation complex subunit 2</shortName>
    </alternativeName>
</protein>
<dbReference type="Gene3D" id="3.30.420.10">
    <property type="entry name" value="Ribonuclease H-like superfamily/Ribonuclease H"/>
    <property type="match status" value="1"/>
</dbReference>
<evidence type="ECO:0000256" key="10">
    <source>
        <dbReference type="SAM" id="MobiDB-lite"/>
    </source>
</evidence>
<keyword evidence="3 9" id="KW-0507">mRNA processing</keyword>
<feature type="compositionally biased region" description="Basic and acidic residues" evidence="10">
    <location>
        <begin position="762"/>
        <end position="773"/>
    </location>
</feature>
<evidence type="ECO:0000313" key="13">
    <source>
        <dbReference type="Proteomes" id="UP001186944"/>
    </source>
</evidence>
<accession>A0AA88YR33</accession>
<dbReference type="GO" id="GO:0046872">
    <property type="term" value="F:metal ion binding"/>
    <property type="evidence" value="ECO:0007669"/>
    <property type="project" value="UniProtKB-KW"/>
</dbReference>
<comment type="domain">
    <text evidence="9">The linker, or PAN3 interaction domain (PID), between the WD40 repeats and the pseudo-UCH domain mediates interaction with PAN3.</text>
</comment>
<dbReference type="PANTHER" id="PTHR15728">
    <property type="entry name" value="DEADENYLATION COMPLEX CATALYTIC SUBUNIT PAN2"/>
    <property type="match status" value="1"/>
</dbReference>
<evidence type="ECO:0000256" key="7">
    <source>
        <dbReference type="ARBA" id="ARBA00022839"/>
    </source>
</evidence>
<evidence type="ECO:0000256" key="8">
    <source>
        <dbReference type="ARBA" id="ARBA00023242"/>
    </source>
</evidence>
<comment type="cofactor">
    <cofactor evidence="9">
        <name>a divalent metal cation</name>
        <dbReference type="ChEBI" id="CHEBI:60240"/>
    </cofactor>
    <text evidence="9">Binds 2 metal cations per subunit in the catalytic exonuclease domain.</text>
</comment>
<dbReference type="GO" id="GO:0010606">
    <property type="term" value="P:positive regulation of cytoplasmic mRNA processing body assembly"/>
    <property type="evidence" value="ECO:0007669"/>
    <property type="project" value="UniProtKB-UniRule"/>
</dbReference>
<dbReference type="SUPFAM" id="SSF50978">
    <property type="entry name" value="WD40 repeat-like"/>
    <property type="match status" value="1"/>
</dbReference>
<dbReference type="InterPro" id="IPR012337">
    <property type="entry name" value="RNaseH-like_sf"/>
</dbReference>
<evidence type="ECO:0000256" key="4">
    <source>
        <dbReference type="ARBA" id="ARBA00022722"/>
    </source>
</evidence>
<comment type="domain">
    <text evidence="9">Contains a pseudo-UCH domain. This ubiquitin C-terminal hydrolase (UCH)-like or ubiquitin specific protease (USP)-like domain is predicted to be catalytically inactive because it lacks the active site catalytic triad characteristic of thiol proteases, with residues at the equivalent structural positions that are incompatible with catalysis, and it cannot bind ubiquitin. It functions as a structural scaffold for intra- and intermolecular interactions in the complex.</text>
</comment>
<dbReference type="GO" id="GO:0006397">
    <property type="term" value="P:mRNA processing"/>
    <property type="evidence" value="ECO:0007669"/>
    <property type="project" value="UniProtKB-KW"/>
</dbReference>
<keyword evidence="8 9" id="KW-0539">Nucleus</keyword>
<feature type="binding site" evidence="9">
    <location>
        <position position="1156"/>
    </location>
    <ligand>
        <name>a divalent metal cation</name>
        <dbReference type="ChEBI" id="CHEBI:60240"/>
        <note>catalytic</note>
    </ligand>
</feature>
<dbReference type="CDD" id="cd06143">
    <property type="entry name" value="PAN2_exo"/>
    <property type="match status" value="1"/>
</dbReference>
<gene>
    <name evidence="9" type="primary">PAN2</name>
    <name evidence="12" type="ORF">FSP39_022867</name>
</gene>
<dbReference type="InterPro" id="IPR013520">
    <property type="entry name" value="Ribonucl_H"/>
</dbReference>
<comment type="activity regulation">
    <text evidence="9">Positively regulated by the regulatory subunit PAN3.</text>
</comment>
<dbReference type="InterPro" id="IPR038765">
    <property type="entry name" value="Papain-like_cys_pep_sf"/>
</dbReference>
<organism evidence="12 13">
    <name type="scientific">Pinctada imbricata</name>
    <name type="common">Atlantic pearl-oyster</name>
    <name type="synonym">Pinctada martensii</name>
    <dbReference type="NCBI Taxonomy" id="66713"/>
    <lineage>
        <taxon>Eukaryota</taxon>
        <taxon>Metazoa</taxon>
        <taxon>Spiralia</taxon>
        <taxon>Lophotrochozoa</taxon>
        <taxon>Mollusca</taxon>
        <taxon>Bivalvia</taxon>
        <taxon>Autobranchia</taxon>
        <taxon>Pteriomorphia</taxon>
        <taxon>Pterioida</taxon>
        <taxon>Pterioidea</taxon>
        <taxon>Pteriidae</taxon>
        <taxon>Pinctada</taxon>
    </lineage>
</organism>
<dbReference type="InterPro" id="IPR048841">
    <property type="entry name" value="PAN2_N"/>
</dbReference>
<comment type="subcellular location">
    <subcellularLocation>
        <location evidence="9">Cytoplasm</location>
        <location evidence="9">P-body</location>
    </subcellularLocation>
    <subcellularLocation>
        <location evidence="9">Nucleus</location>
    </subcellularLocation>
    <text evidence="9">Shuttles between nucleus and cytoplasm.</text>
</comment>
<feature type="binding site" evidence="9">
    <location>
        <position position="1315"/>
    </location>
    <ligand>
        <name>a divalent metal cation</name>
        <dbReference type="ChEBI" id="CHEBI:60240"/>
        <note>catalytic</note>
    </ligand>
</feature>
<keyword evidence="2 9" id="KW-0963">Cytoplasm</keyword>
<feature type="compositionally biased region" description="Pro residues" evidence="10">
    <location>
        <begin position="10"/>
        <end position="27"/>
    </location>
</feature>
<dbReference type="Pfam" id="PF20770">
    <property type="entry name" value="PAN2_N"/>
    <property type="match status" value="2"/>
</dbReference>
<dbReference type="GO" id="GO:0000932">
    <property type="term" value="C:P-body"/>
    <property type="evidence" value="ECO:0007669"/>
    <property type="project" value="UniProtKB-SubCell"/>
</dbReference>
<dbReference type="Gene3D" id="3.90.70.10">
    <property type="entry name" value="Cysteine proteinases"/>
    <property type="match status" value="1"/>
</dbReference>
<dbReference type="InterPro" id="IPR028881">
    <property type="entry name" value="PAN2_UCH_dom"/>
</dbReference>
<keyword evidence="13" id="KW-1185">Reference proteome</keyword>
<feature type="region of interest" description="Disordered" evidence="10">
    <location>
        <begin position="1"/>
        <end position="68"/>
    </location>
</feature>
<dbReference type="InterPro" id="IPR015943">
    <property type="entry name" value="WD40/YVTN_repeat-like_dom_sf"/>
</dbReference>